<comment type="caution">
    <text evidence="2">The sequence shown here is derived from an EMBL/GenBank/DDBJ whole genome shotgun (WGS) entry which is preliminary data.</text>
</comment>
<evidence type="ECO:0000256" key="1">
    <source>
        <dbReference type="SAM" id="MobiDB-lite"/>
    </source>
</evidence>
<dbReference type="EMBL" id="JAAAHW010000796">
    <property type="protein sequence ID" value="KAF9998951.1"/>
    <property type="molecule type" value="Genomic_DNA"/>
</dbReference>
<sequence>MSIRRYPRVNNAITDELPKLFSYTINPPAQGEEHAPQSADSDAQVEPQLETPVNPAEPAVGGHAQIANTPEVANAPIDDNAENVAEGH</sequence>
<dbReference type="Proteomes" id="UP000749646">
    <property type="component" value="Unassembled WGS sequence"/>
</dbReference>
<evidence type="ECO:0000313" key="3">
    <source>
        <dbReference type="Proteomes" id="UP000749646"/>
    </source>
</evidence>
<reference evidence="2" key="1">
    <citation type="journal article" date="2020" name="Fungal Divers.">
        <title>Resolving the Mortierellaceae phylogeny through synthesis of multi-gene phylogenetics and phylogenomics.</title>
        <authorList>
            <person name="Vandepol N."/>
            <person name="Liber J."/>
            <person name="Desiro A."/>
            <person name="Na H."/>
            <person name="Kennedy M."/>
            <person name="Barry K."/>
            <person name="Grigoriev I.V."/>
            <person name="Miller A.N."/>
            <person name="O'Donnell K."/>
            <person name="Stajich J.E."/>
            <person name="Bonito G."/>
        </authorList>
    </citation>
    <scope>NUCLEOTIDE SEQUENCE</scope>
    <source>
        <strain evidence="2">MES-2147</strain>
    </source>
</reference>
<dbReference type="AlphaFoldDB" id="A0A9P6MGZ2"/>
<feature type="non-terminal residue" evidence="2">
    <location>
        <position position="88"/>
    </location>
</feature>
<evidence type="ECO:0000313" key="2">
    <source>
        <dbReference type="EMBL" id="KAF9998951.1"/>
    </source>
</evidence>
<feature type="region of interest" description="Disordered" evidence="1">
    <location>
        <begin position="69"/>
        <end position="88"/>
    </location>
</feature>
<organism evidence="2 3">
    <name type="scientific">Modicella reniformis</name>
    <dbReference type="NCBI Taxonomy" id="1440133"/>
    <lineage>
        <taxon>Eukaryota</taxon>
        <taxon>Fungi</taxon>
        <taxon>Fungi incertae sedis</taxon>
        <taxon>Mucoromycota</taxon>
        <taxon>Mortierellomycotina</taxon>
        <taxon>Mortierellomycetes</taxon>
        <taxon>Mortierellales</taxon>
        <taxon>Mortierellaceae</taxon>
        <taxon>Modicella</taxon>
    </lineage>
</organism>
<protein>
    <submittedName>
        <fullName evidence="2">Uncharacterized protein</fullName>
    </submittedName>
</protein>
<keyword evidence="3" id="KW-1185">Reference proteome</keyword>
<proteinExistence type="predicted"/>
<gene>
    <name evidence="2" type="ORF">BGZ65_005620</name>
</gene>
<feature type="region of interest" description="Disordered" evidence="1">
    <location>
        <begin position="23"/>
        <end position="61"/>
    </location>
</feature>
<name>A0A9P6MGZ2_9FUNG</name>
<accession>A0A9P6MGZ2</accession>